<evidence type="ECO:0000256" key="4">
    <source>
        <dbReference type="ARBA" id="ARBA00022692"/>
    </source>
</evidence>
<evidence type="ECO:0000256" key="2">
    <source>
        <dbReference type="ARBA" id="ARBA00004673"/>
    </source>
</evidence>
<reference evidence="12" key="1">
    <citation type="submission" date="2022-11" db="EMBL/GenBank/DDBJ databases">
        <authorList>
            <person name="Petersen C."/>
        </authorList>
    </citation>
    <scope>NUCLEOTIDE SEQUENCE</scope>
    <source>
        <strain evidence="12">IBT 26290</strain>
    </source>
</reference>
<evidence type="ECO:0000313" key="13">
    <source>
        <dbReference type="Proteomes" id="UP001149163"/>
    </source>
</evidence>
<dbReference type="AlphaFoldDB" id="A0A9W9LIX7"/>
<evidence type="ECO:0000256" key="6">
    <source>
        <dbReference type="ARBA" id="ARBA00022946"/>
    </source>
</evidence>
<dbReference type="OrthoDB" id="186013at2759"/>
<gene>
    <name evidence="12" type="ORF">N7482_007251</name>
</gene>
<dbReference type="InterPro" id="IPR036639">
    <property type="entry name" value="Cyt_c_oxidase_su4_sf"/>
</dbReference>
<dbReference type="FunFam" id="1.10.442.10:FF:000002">
    <property type="entry name" value="Cytochrome c oxidase subunit V"/>
    <property type="match status" value="1"/>
</dbReference>
<keyword evidence="4" id="KW-0812">Transmembrane</keyword>
<evidence type="ECO:0000256" key="1">
    <source>
        <dbReference type="ARBA" id="ARBA00004434"/>
    </source>
</evidence>
<keyword evidence="5" id="KW-0999">Mitochondrion inner membrane</keyword>
<comment type="subcellular location">
    <subcellularLocation>
        <location evidence="1">Mitochondrion inner membrane</location>
        <topology evidence="1">Single-pass membrane protein</topology>
    </subcellularLocation>
</comment>
<dbReference type="Proteomes" id="UP001149163">
    <property type="component" value="Unassembled WGS sequence"/>
</dbReference>
<dbReference type="PANTHER" id="PTHR10707">
    <property type="entry name" value="CYTOCHROME C OXIDASE SUBUNIT IV"/>
    <property type="match status" value="1"/>
</dbReference>
<comment type="similarity">
    <text evidence="3">Belongs to the cytochrome c oxidase IV family.</text>
</comment>
<organism evidence="12 13">
    <name type="scientific">Penicillium canariense</name>
    <dbReference type="NCBI Taxonomy" id="189055"/>
    <lineage>
        <taxon>Eukaryota</taxon>
        <taxon>Fungi</taxon>
        <taxon>Dikarya</taxon>
        <taxon>Ascomycota</taxon>
        <taxon>Pezizomycotina</taxon>
        <taxon>Eurotiomycetes</taxon>
        <taxon>Eurotiomycetidae</taxon>
        <taxon>Eurotiales</taxon>
        <taxon>Aspergillaceae</taxon>
        <taxon>Penicillium</taxon>
    </lineage>
</organism>
<name>A0A9W9LIX7_9EURO</name>
<keyword evidence="10" id="KW-0472">Membrane</keyword>
<dbReference type="GeneID" id="81428552"/>
<sequence length="355" mass="38977">MFLRSIARAAPRSPAAIRAGPLASLNALQARAASAHAIANPTLAGIEKRWEGMPPQEQAELWMSLRDRMKVDWHQMTLQEKKAAYWIAFGPHGPRAETPKGEGWKIFFKVTQLTLASVLVFYAIHYFAKPQPKTMSKEWQEASNEYALSEKMNPIHGISKEGYEGKGFVQSPPLRSNKWASCPIQDKQGADIGVGRGWESVSHAHLDPGGLALGHGFHAAGHVVDSTADGPPTAAGLNSIEKYVGLFRCSMKLHVCPVLFTGDDPCVVVHGVVRLFPEGFGTYRAGAENPLSKRPEGDTGAIAKYNVAMWGDRNYQNPCIMIWDIFYNFSTATIELVVGWWGSFQDSHTTARMGG</sequence>
<evidence type="ECO:0000256" key="5">
    <source>
        <dbReference type="ARBA" id="ARBA00022792"/>
    </source>
</evidence>
<evidence type="ECO:0000256" key="11">
    <source>
        <dbReference type="ARBA" id="ARBA00081365"/>
    </source>
</evidence>
<comment type="pathway">
    <text evidence="2">Energy metabolism; oxidative phosphorylation.</text>
</comment>
<dbReference type="Gene3D" id="1.10.442.10">
    <property type="entry name" value="Cytochrome c oxidase subunit IV"/>
    <property type="match status" value="1"/>
</dbReference>
<dbReference type="GO" id="GO:0005743">
    <property type="term" value="C:mitochondrial inner membrane"/>
    <property type="evidence" value="ECO:0007669"/>
    <property type="project" value="UniProtKB-SubCell"/>
</dbReference>
<evidence type="ECO:0000256" key="10">
    <source>
        <dbReference type="ARBA" id="ARBA00023136"/>
    </source>
</evidence>
<dbReference type="InterPro" id="IPR004203">
    <property type="entry name" value="Cyt_c_oxidase_su4_fam"/>
</dbReference>
<comment type="caution">
    <text evidence="12">The sequence shown here is derived from an EMBL/GenBank/DDBJ whole genome shotgun (WGS) entry which is preliminary data.</text>
</comment>
<proteinExistence type="inferred from homology"/>
<dbReference type="Pfam" id="PF02936">
    <property type="entry name" value="COX4"/>
    <property type="match status" value="1"/>
</dbReference>
<dbReference type="PANTHER" id="PTHR10707:SF10">
    <property type="entry name" value="CYTOCHROME C OXIDASE SUBUNIT 4"/>
    <property type="match status" value="1"/>
</dbReference>
<evidence type="ECO:0000256" key="8">
    <source>
        <dbReference type="ARBA" id="ARBA00023002"/>
    </source>
</evidence>
<evidence type="ECO:0000256" key="7">
    <source>
        <dbReference type="ARBA" id="ARBA00022989"/>
    </source>
</evidence>
<keyword evidence="9" id="KW-0496">Mitochondrion</keyword>
<protein>
    <recommendedName>
        <fullName evidence="11">Cytochrome c oxidase polypeptide V</fullName>
    </recommendedName>
</protein>
<dbReference type="RefSeq" id="XP_056541805.1">
    <property type="nucleotide sequence ID" value="XM_056689376.1"/>
</dbReference>
<evidence type="ECO:0000313" key="12">
    <source>
        <dbReference type="EMBL" id="KAJ5160247.1"/>
    </source>
</evidence>
<dbReference type="CDD" id="cd00922">
    <property type="entry name" value="Cyt_c_Oxidase_IV"/>
    <property type="match status" value="1"/>
</dbReference>
<dbReference type="GO" id="GO:0006123">
    <property type="term" value="P:mitochondrial electron transport, cytochrome c to oxygen"/>
    <property type="evidence" value="ECO:0007669"/>
    <property type="project" value="InterPro"/>
</dbReference>
<accession>A0A9W9LIX7</accession>
<keyword evidence="7" id="KW-1133">Transmembrane helix</keyword>
<evidence type="ECO:0000256" key="9">
    <source>
        <dbReference type="ARBA" id="ARBA00023128"/>
    </source>
</evidence>
<keyword evidence="13" id="KW-1185">Reference proteome</keyword>
<dbReference type="EMBL" id="JAPQKN010000004">
    <property type="protein sequence ID" value="KAJ5160247.1"/>
    <property type="molecule type" value="Genomic_DNA"/>
</dbReference>
<keyword evidence="6" id="KW-0809">Transit peptide</keyword>
<dbReference type="SUPFAM" id="SSF81406">
    <property type="entry name" value="Mitochondrial cytochrome c oxidase subunit IV"/>
    <property type="match status" value="1"/>
</dbReference>
<reference evidence="12" key="2">
    <citation type="journal article" date="2023" name="IMA Fungus">
        <title>Comparative genomic study of the Penicillium genus elucidates a diverse pangenome and 15 lateral gene transfer events.</title>
        <authorList>
            <person name="Petersen C."/>
            <person name="Sorensen T."/>
            <person name="Nielsen M.R."/>
            <person name="Sondergaard T.E."/>
            <person name="Sorensen J.L."/>
            <person name="Fitzpatrick D.A."/>
            <person name="Frisvad J.C."/>
            <person name="Nielsen K.L."/>
        </authorList>
    </citation>
    <scope>NUCLEOTIDE SEQUENCE</scope>
    <source>
        <strain evidence="12">IBT 26290</strain>
    </source>
</reference>
<dbReference type="GO" id="GO:0016491">
    <property type="term" value="F:oxidoreductase activity"/>
    <property type="evidence" value="ECO:0007669"/>
    <property type="project" value="UniProtKB-KW"/>
</dbReference>
<evidence type="ECO:0000256" key="3">
    <source>
        <dbReference type="ARBA" id="ARBA00008135"/>
    </source>
</evidence>
<keyword evidence="8" id="KW-0560">Oxidoreductase</keyword>
<dbReference type="GO" id="GO:0045277">
    <property type="term" value="C:respiratory chain complex IV"/>
    <property type="evidence" value="ECO:0007669"/>
    <property type="project" value="InterPro"/>
</dbReference>